<organism evidence="11 12">
    <name type="scientific">Rubinisphaera italica</name>
    <dbReference type="NCBI Taxonomy" id="2527969"/>
    <lineage>
        <taxon>Bacteria</taxon>
        <taxon>Pseudomonadati</taxon>
        <taxon>Planctomycetota</taxon>
        <taxon>Planctomycetia</taxon>
        <taxon>Planctomycetales</taxon>
        <taxon>Planctomycetaceae</taxon>
        <taxon>Rubinisphaera</taxon>
    </lineage>
</organism>
<dbReference type="Gene3D" id="3.20.20.80">
    <property type="entry name" value="Glycosidases"/>
    <property type="match status" value="1"/>
</dbReference>
<evidence type="ECO:0000259" key="10">
    <source>
        <dbReference type="Pfam" id="PF00331"/>
    </source>
</evidence>
<evidence type="ECO:0000256" key="7">
    <source>
        <dbReference type="ARBA" id="ARBA00023277"/>
    </source>
</evidence>
<comment type="catalytic activity">
    <reaction evidence="1">
        <text>Endohydrolysis of (1-&gt;4)-beta-D-xylosidic linkages in xylans.</text>
        <dbReference type="EC" id="3.2.1.8"/>
    </reaction>
</comment>
<evidence type="ECO:0000313" key="12">
    <source>
        <dbReference type="Proteomes" id="UP000316095"/>
    </source>
</evidence>
<keyword evidence="7" id="KW-0119">Carbohydrate metabolism</keyword>
<dbReference type="OrthoDB" id="290971at2"/>
<evidence type="ECO:0000256" key="4">
    <source>
        <dbReference type="ARBA" id="ARBA00022651"/>
    </source>
</evidence>
<dbReference type="Pfam" id="PF00331">
    <property type="entry name" value="Glyco_hydro_10"/>
    <property type="match status" value="1"/>
</dbReference>
<dbReference type="InterPro" id="IPR001000">
    <property type="entry name" value="GH10_dom"/>
</dbReference>
<keyword evidence="8" id="KW-0326">Glycosidase</keyword>
<evidence type="ECO:0000256" key="2">
    <source>
        <dbReference type="ARBA" id="ARBA00007495"/>
    </source>
</evidence>
<accession>A0A5C5XLJ3</accession>
<dbReference type="InterPro" id="IPR044846">
    <property type="entry name" value="GH10"/>
</dbReference>
<keyword evidence="4" id="KW-0858">Xylan degradation</keyword>
<dbReference type="EMBL" id="SJPG01000001">
    <property type="protein sequence ID" value="TWT63273.1"/>
    <property type="molecule type" value="Genomic_DNA"/>
</dbReference>
<evidence type="ECO:0000256" key="5">
    <source>
        <dbReference type="ARBA" id="ARBA00022729"/>
    </source>
</evidence>
<dbReference type="AlphaFoldDB" id="A0A5C5XLJ3"/>
<dbReference type="PANTHER" id="PTHR31490:SF88">
    <property type="entry name" value="BETA-XYLANASE"/>
    <property type="match status" value="1"/>
</dbReference>
<proteinExistence type="inferred from homology"/>
<dbReference type="InterPro" id="IPR017853">
    <property type="entry name" value="GH"/>
</dbReference>
<evidence type="ECO:0000256" key="3">
    <source>
        <dbReference type="ARBA" id="ARBA00012590"/>
    </source>
</evidence>
<dbReference type="Proteomes" id="UP000316095">
    <property type="component" value="Unassembled WGS sequence"/>
</dbReference>
<evidence type="ECO:0000256" key="8">
    <source>
        <dbReference type="ARBA" id="ARBA00023295"/>
    </source>
</evidence>
<protein>
    <recommendedName>
        <fullName evidence="3">endo-1,4-beta-xylanase</fullName>
        <ecNumber evidence="3">3.2.1.8</ecNumber>
    </recommendedName>
</protein>
<dbReference type="EC" id="3.2.1.8" evidence="3"/>
<feature type="domain" description="GH10" evidence="10">
    <location>
        <begin position="207"/>
        <end position="289"/>
    </location>
</feature>
<comment type="caution">
    <text evidence="11">The sequence shown here is derived from an EMBL/GenBank/DDBJ whole genome shotgun (WGS) entry which is preliminary data.</text>
</comment>
<keyword evidence="12" id="KW-1185">Reference proteome</keyword>
<evidence type="ECO:0000256" key="1">
    <source>
        <dbReference type="ARBA" id="ARBA00000681"/>
    </source>
</evidence>
<dbReference type="GO" id="GO:0031176">
    <property type="term" value="F:endo-1,4-beta-xylanase activity"/>
    <property type="evidence" value="ECO:0007669"/>
    <property type="project" value="UniProtKB-EC"/>
</dbReference>
<keyword evidence="6 11" id="KW-0378">Hydrolase</keyword>
<sequence length="504" mass="56758">MGLMRFDLGSDAILAHKERFEHAFVTNYDGAVFPTRIEIHGQHLHCIRKKSDSGKLNISWPVSGFGTPILRTTSLNERDVPYVLAVELARGQICEIKDQAASWEHAGMLLPEQYYSLYKDAFRDFVLSTFEQDNPALATEMANIALAKICHAEDVLTKSYVTQRMQVRRQRFAHPPALMGCDLGTIPVSEIPEGYLKAFRAATIYLDWKAIESEEGTYLWDVHDEQVEWAVQNKLVLRGGPLLNFHEDGLPDWVGNWKHDILNLQSFLSDYVETVVTRYSGKIRMWEVASHVNTGGLYGYTEDNMLALTARMIDVARQVDDDSQVFVRVDRPWGDYQAKGKHRLTPWHVADALLRSGMGLAGINLELALGYEPGENDSRRLLRFSKLLDTWGTFGVPLHITLNCPSASGVDPLARMKFKVDASPNSQVGTEDHQAEWITNLLSMIMAKQPVVGIFWGNLSDAYLHRYAHAGLLDANQLPKPLWNSLTGEPGTDTWYDIKAIGGR</sequence>
<comment type="similarity">
    <text evidence="2">Belongs to the glycosyl hydrolase 10 (cellulase F) family.</text>
</comment>
<evidence type="ECO:0000256" key="6">
    <source>
        <dbReference type="ARBA" id="ARBA00022801"/>
    </source>
</evidence>
<gene>
    <name evidence="11" type="ORF">Pan54_40260</name>
</gene>
<keyword evidence="9" id="KW-0624">Polysaccharide degradation</keyword>
<evidence type="ECO:0000313" key="11">
    <source>
        <dbReference type="EMBL" id="TWT63273.1"/>
    </source>
</evidence>
<name>A0A5C5XLJ3_9PLAN</name>
<dbReference type="GO" id="GO:0045493">
    <property type="term" value="P:xylan catabolic process"/>
    <property type="evidence" value="ECO:0007669"/>
    <property type="project" value="UniProtKB-KW"/>
</dbReference>
<evidence type="ECO:0000256" key="9">
    <source>
        <dbReference type="ARBA" id="ARBA00023326"/>
    </source>
</evidence>
<keyword evidence="5" id="KW-0732">Signal</keyword>
<dbReference type="SUPFAM" id="SSF51445">
    <property type="entry name" value="(Trans)glycosidases"/>
    <property type="match status" value="1"/>
</dbReference>
<reference evidence="11 12" key="1">
    <citation type="submission" date="2019-02" db="EMBL/GenBank/DDBJ databases">
        <title>Deep-cultivation of Planctomycetes and their phenomic and genomic characterization uncovers novel biology.</title>
        <authorList>
            <person name="Wiegand S."/>
            <person name="Jogler M."/>
            <person name="Boedeker C."/>
            <person name="Pinto D."/>
            <person name="Vollmers J."/>
            <person name="Rivas-Marin E."/>
            <person name="Kohn T."/>
            <person name="Peeters S.H."/>
            <person name="Heuer A."/>
            <person name="Rast P."/>
            <person name="Oberbeckmann S."/>
            <person name="Bunk B."/>
            <person name="Jeske O."/>
            <person name="Meyerdierks A."/>
            <person name="Storesund J.E."/>
            <person name="Kallscheuer N."/>
            <person name="Luecker S."/>
            <person name="Lage O.M."/>
            <person name="Pohl T."/>
            <person name="Merkel B.J."/>
            <person name="Hornburger P."/>
            <person name="Mueller R.-W."/>
            <person name="Bruemmer F."/>
            <person name="Labrenz M."/>
            <person name="Spormann A.M."/>
            <person name="Op Den Camp H."/>
            <person name="Overmann J."/>
            <person name="Amann R."/>
            <person name="Jetten M.S.M."/>
            <person name="Mascher T."/>
            <person name="Medema M.H."/>
            <person name="Devos D.P."/>
            <person name="Kaster A.-K."/>
            <person name="Ovreas L."/>
            <person name="Rohde M."/>
            <person name="Galperin M.Y."/>
            <person name="Jogler C."/>
        </authorList>
    </citation>
    <scope>NUCLEOTIDE SEQUENCE [LARGE SCALE GENOMIC DNA]</scope>
    <source>
        <strain evidence="11 12">Pan54</strain>
    </source>
</reference>
<dbReference type="PANTHER" id="PTHR31490">
    <property type="entry name" value="GLYCOSYL HYDROLASE"/>
    <property type="match status" value="1"/>
</dbReference>